<sequence>MSKIPAGTATMPLKTVYNRNTGRLIAATVALTAASSSHQFHCSSLVASFVGESKTYTKPSVLNAKQKIIKRIRNYATAAVDYPQHKKIMLPALSPTMETGTIVSWAKKEGDKLSEGDLLCEIETDKATMGFEVPEEGYLAKILLPEGTKDVKVGRLLCIVVENEADIAAFIKFEKEAPRLHVPSENLSSVAPKVVEPMDQIKATPFAKKMADEKGVNLTGVSGSGPNGEVLAADLITGTKPKSPAGKTVDSHIDLPLDSLKQAVSKQVAATKHNVPHYYLKSEVILDEIEKVRQRLNKMMSPRKLSINDFLLKAAALACRKVPEANSFFMGNEIRQNKNVDVSLTVKVENGFVNPVIRDAANLGLSSINAAVEDFKSRAKSGKLEPHELQGGSFTISSTEAAQNGQDCAAILNSPQACNLAVGKRKKKVVPDDAGIKAISTLNVTLSCDHRVVDGAVGATWLKIFKNYIEKPQLMLL</sequence>
<protein>
    <submittedName>
        <fullName evidence="2">Dihydrolipoamide acetyltransferase component of pyruvate dehydrogenase complex</fullName>
    </submittedName>
</protein>
<organism evidence="1 2">
    <name type="scientific">Panagrolaimus sp. JU765</name>
    <dbReference type="NCBI Taxonomy" id="591449"/>
    <lineage>
        <taxon>Eukaryota</taxon>
        <taxon>Metazoa</taxon>
        <taxon>Ecdysozoa</taxon>
        <taxon>Nematoda</taxon>
        <taxon>Chromadorea</taxon>
        <taxon>Rhabditida</taxon>
        <taxon>Tylenchina</taxon>
        <taxon>Panagrolaimomorpha</taxon>
        <taxon>Panagrolaimoidea</taxon>
        <taxon>Panagrolaimidae</taxon>
        <taxon>Panagrolaimus</taxon>
    </lineage>
</organism>
<proteinExistence type="predicted"/>
<accession>A0AC34QQA1</accession>
<name>A0AC34QQA1_9BILA</name>
<dbReference type="Proteomes" id="UP000887576">
    <property type="component" value="Unplaced"/>
</dbReference>
<dbReference type="WBParaSite" id="JU765_v2.g18302.t1">
    <property type="protein sequence ID" value="JU765_v2.g18302.t1"/>
    <property type="gene ID" value="JU765_v2.g18302"/>
</dbReference>
<reference evidence="2" key="1">
    <citation type="submission" date="2022-11" db="UniProtKB">
        <authorList>
            <consortium name="WormBaseParasite"/>
        </authorList>
    </citation>
    <scope>IDENTIFICATION</scope>
</reference>
<evidence type="ECO:0000313" key="1">
    <source>
        <dbReference type="Proteomes" id="UP000887576"/>
    </source>
</evidence>
<evidence type="ECO:0000313" key="2">
    <source>
        <dbReference type="WBParaSite" id="JU765_v2.g18302.t1"/>
    </source>
</evidence>